<reference evidence="1 2" key="1">
    <citation type="journal article" date="2009" name="J. Bacteriol.">
        <title>Draft genome sequence of the extremely acidophilic bacterium Acidithiobacillus caldus ATCC 51756 reveals metabolic versatility in the genus Acidithiobacillus.</title>
        <authorList>
            <person name="Valdes J."/>
            <person name="Quatrini R."/>
            <person name="Hallberg K."/>
            <person name="Dopson M."/>
            <person name="Valenzuela P.D."/>
            <person name="Holmes D.S."/>
        </authorList>
    </citation>
    <scope>NUCLEOTIDE SEQUENCE [LARGE SCALE GENOMIC DNA]</scope>
    <source>
        <strain evidence="2">ATCC 51756 / DSM 8584 / KU</strain>
    </source>
</reference>
<dbReference type="SUPFAM" id="SSF47240">
    <property type="entry name" value="Ferritin-like"/>
    <property type="match status" value="1"/>
</dbReference>
<proteinExistence type="predicted"/>
<dbReference type="AlphaFoldDB" id="A0A059ZWU5"/>
<dbReference type="KEGG" id="acz:Acaty_c2072"/>
<dbReference type="RefSeq" id="WP_004873199.1">
    <property type="nucleotide sequence ID" value="NZ_CP005986.1"/>
</dbReference>
<evidence type="ECO:0000313" key="1">
    <source>
        <dbReference type="EMBL" id="AIA55928.1"/>
    </source>
</evidence>
<dbReference type="EMBL" id="CP005986">
    <property type="protein sequence ID" value="AIA55928.1"/>
    <property type="molecule type" value="Genomic_DNA"/>
</dbReference>
<evidence type="ECO:0008006" key="3">
    <source>
        <dbReference type="Google" id="ProtNLM"/>
    </source>
</evidence>
<dbReference type="CDD" id="cd00657">
    <property type="entry name" value="Ferritin_like"/>
    <property type="match status" value="1"/>
</dbReference>
<evidence type="ECO:0000313" key="2">
    <source>
        <dbReference type="Proteomes" id="UP000005522"/>
    </source>
</evidence>
<accession>A0A059ZWU5</accession>
<sequence length="281" mass="32755">MTAASAEMTPKSHKDLFCRFFHDTHIEFDPRQIAWPKLDPEAEQRLKSLPFWGEAVATESVTARMVQHMADCEKDPVVKAAVALDGFEERRHAELLSALMEHYGITIPPLPTPPAIRDPYWEFLYTGYGECLDSYFAFGLFAAAKKSGFFPEELVKIFDPIMQEEARHILFFVNWLAWYRRQLPWYRRVLLEFQRIQVIALQAWARIQTARGLGGRESAENFTLTGHEEVSQDMSLAELLALCRQENERRFSYYDKRLLRPKLAPRIANFLFFFLARRKAA</sequence>
<dbReference type="InterPro" id="IPR009078">
    <property type="entry name" value="Ferritin-like_SF"/>
</dbReference>
<dbReference type="HOGENOM" id="CLU_061539_0_0_6"/>
<organism evidence="1 2">
    <name type="scientific">Acidithiobacillus caldus (strain ATCC 51756 / DSM 8584 / KU)</name>
    <dbReference type="NCBI Taxonomy" id="637389"/>
    <lineage>
        <taxon>Bacteria</taxon>
        <taxon>Pseudomonadati</taxon>
        <taxon>Pseudomonadota</taxon>
        <taxon>Acidithiobacillia</taxon>
        <taxon>Acidithiobacillales</taxon>
        <taxon>Acidithiobacillaceae</taxon>
        <taxon>Acidithiobacillus</taxon>
    </lineage>
</organism>
<dbReference type="Proteomes" id="UP000005522">
    <property type="component" value="Chromosome"/>
</dbReference>
<gene>
    <name evidence="1" type="ORF">Acaty_c2072</name>
</gene>
<name>A0A059ZWU5_ACICK</name>
<protein>
    <recommendedName>
        <fullName evidence="3">Ferritin-like domain-containing protein</fullName>
    </recommendedName>
</protein>
<dbReference type="eggNOG" id="COG1633">
    <property type="taxonomic scope" value="Bacteria"/>
</dbReference>